<reference evidence="1 2" key="1">
    <citation type="submission" date="2023-10" db="EMBL/GenBank/DDBJ databases">
        <title>Development of a sustainable strategy for remediation of hydrocarbon-contaminated territories based on the waste exchange concept.</title>
        <authorList>
            <person name="Krivoruchko A."/>
        </authorList>
    </citation>
    <scope>NUCLEOTIDE SEQUENCE [LARGE SCALE GENOMIC DNA]</scope>
    <source>
        <strain evidence="1 2">IEGM 60</strain>
    </source>
</reference>
<keyword evidence="2" id="KW-1185">Reference proteome</keyword>
<dbReference type="RefSeq" id="WP_317571941.1">
    <property type="nucleotide sequence ID" value="NZ_JAWLKA010000061.1"/>
</dbReference>
<protein>
    <recommendedName>
        <fullName evidence="3">Transposase</fullName>
    </recommendedName>
</protein>
<gene>
    <name evidence="1" type="ORF">R3Q59_41760</name>
</gene>
<evidence type="ECO:0000313" key="1">
    <source>
        <dbReference type="EMBL" id="MDV6287000.1"/>
    </source>
</evidence>
<organism evidence="1 2">
    <name type="scientific">Rhodococcus jostii</name>
    <dbReference type="NCBI Taxonomy" id="132919"/>
    <lineage>
        <taxon>Bacteria</taxon>
        <taxon>Bacillati</taxon>
        <taxon>Actinomycetota</taxon>
        <taxon>Actinomycetes</taxon>
        <taxon>Mycobacteriales</taxon>
        <taxon>Nocardiaceae</taxon>
        <taxon>Rhodococcus</taxon>
    </lineage>
</organism>
<name>A0ABU4CTT3_RHOJO</name>
<accession>A0ABU4CTT3</accession>
<proteinExistence type="predicted"/>
<sequence length="92" mass="10249">MGIAINRHVAWELADQLGRHLSDRERTAVFADLGSGDERVAIHRLIHIAAERNHPVPARKSKELDDWAYAHNAEDLDAPALARIQDPLGSCH</sequence>
<dbReference type="Proteomes" id="UP001185737">
    <property type="component" value="Unassembled WGS sequence"/>
</dbReference>
<comment type="caution">
    <text evidence="1">The sequence shown here is derived from an EMBL/GenBank/DDBJ whole genome shotgun (WGS) entry which is preliminary data.</text>
</comment>
<evidence type="ECO:0008006" key="3">
    <source>
        <dbReference type="Google" id="ProtNLM"/>
    </source>
</evidence>
<evidence type="ECO:0000313" key="2">
    <source>
        <dbReference type="Proteomes" id="UP001185737"/>
    </source>
</evidence>
<dbReference type="EMBL" id="JAWLKA010000061">
    <property type="protein sequence ID" value="MDV6287000.1"/>
    <property type="molecule type" value="Genomic_DNA"/>
</dbReference>